<keyword evidence="8" id="KW-1185">Reference proteome</keyword>
<evidence type="ECO:0000256" key="6">
    <source>
        <dbReference type="RuleBase" id="RU365102"/>
    </source>
</evidence>
<feature type="transmembrane region" description="Helical" evidence="6">
    <location>
        <begin position="176"/>
        <end position="194"/>
    </location>
</feature>
<dbReference type="PANTHER" id="PTHR12608">
    <property type="entry name" value="TRANSMEMBRANE PROTEIN HTP-1 RELATED"/>
    <property type="match status" value="1"/>
</dbReference>
<dbReference type="GO" id="GO:0046873">
    <property type="term" value="F:metal ion transmembrane transporter activity"/>
    <property type="evidence" value="ECO:0007669"/>
    <property type="project" value="InterPro"/>
</dbReference>
<proteinExistence type="inferred from homology"/>
<comment type="caution">
    <text evidence="6">Lacks conserved residue(s) required for the propagation of feature annotation.</text>
</comment>
<evidence type="ECO:0000313" key="7">
    <source>
        <dbReference type="EMBL" id="EQB17423.1"/>
    </source>
</evidence>
<comment type="caution">
    <text evidence="7">The sequence shown here is derived from an EMBL/GenBank/DDBJ whole genome shotgun (WGS) entry which is preliminary data.</text>
</comment>
<accession>T0HZE1</accession>
<evidence type="ECO:0000256" key="1">
    <source>
        <dbReference type="ARBA" id="ARBA00004141"/>
    </source>
</evidence>
<dbReference type="GO" id="GO:0016020">
    <property type="term" value="C:membrane"/>
    <property type="evidence" value="ECO:0007669"/>
    <property type="project" value="UniProtKB-SubCell"/>
</dbReference>
<sequence length="201" mass="21534">MPALLTSTLFGPALFTSTAVVALAEIGDKTQLLAILLATRFKRPWPIVAGIFVATLANHFLAALVGEQAAAFLDGRWFRYLIAASFIVMAGWTLIPDKFEEDDAPRPSRFGPFAATTIAFFLVEMGDKTQIATIALGARYQSVVPVMVGTTIGMMLANVPAVFLGNAIIKRVPLDVVRGIAALLFLVIGLWLLAQTAGWLG</sequence>
<gene>
    <name evidence="7" type="ORF">L284_08505</name>
</gene>
<evidence type="ECO:0000313" key="8">
    <source>
        <dbReference type="Proteomes" id="UP000015527"/>
    </source>
</evidence>
<dbReference type="AlphaFoldDB" id="T0HZE1"/>
<keyword evidence="4 6" id="KW-1133">Transmembrane helix</keyword>
<dbReference type="Proteomes" id="UP000015527">
    <property type="component" value="Unassembled WGS sequence"/>
</dbReference>
<feature type="transmembrane region" description="Helical" evidence="6">
    <location>
        <begin position="46"/>
        <end position="65"/>
    </location>
</feature>
<evidence type="ECO:0000256" key="2">
    <source>
        <dbReference type="ARBA" id="ARBA00009190"/>
    </source>
</evidence>
<reference evidence="7 8" key="1">
    <citation type="journal article" date="2013" name="Genome Announc.">
        <title>Genome Sequence of Novosphingobium lindaniclasticum LE124T, Isolated from a Hexachlorocyclohexane Dumpsite.</title>
        <authorList>
            <person name="Saxena A."/>
            <person name="Nayyar N."/>
            <person name="Sangwan N."/>
            <person name="Kumari R."/>
            <person name="Khurana J.P."/>
            <person name="Lal R."/>
        </authorList>
    </citation>
    <scope>NUCLEOTIDE SEQUENCE [LARGE SCALE GENOMIC DNA]</scope>
    <source>
        <strain evidence="7 8">LE124</strain>
    </source>
</reference>
<evidence type="ECO:0000256" key="5">
    <source>
        <dbReference type="ARBA" id="ARBA00023136"/>
    </source>
</evidence>
<dbReference type="Pfam" id="PF01169">
    <property type="entry name" value="GDT1"/>
    <property type="match status" value="2"/>
</dbReference>
<feature type="transmembrane region" description="Helical" evidence="6">
    <location>
        <begin position="146"/>
        <end position="169"/>
    </location>
</feature>
<dbReference type="InterPro" id="IPR001727">
    <property type="entry name" value="GDT1-like"/>
</dbReference>
<evidence type="ECO:0000256" key="4">
    <source>
        <dbReference type="ARBA" id="ARBA00022989"/>
    </source>
</evidence>
<protein>
    <recommendedName>
        <fullName evidence="6">GDT1 family protein</fullName>
    </recommendedName>
</protein>
<name>T0HZE1_9SPHN</name>
<dbReference type="PANTHER" id="PTHR12608:SF1">
    <property type="entry name" value="TRANSMEMBRANE PROTEIN 165"/>
    <property type="match status" value="1"/>
</dbReference>
<comment type="similarity">
    <text evidence="2 6">Belongs to the GDT1 family.</text>
</comment>
<keyword evidence="5 6" id="KW-0472">Membrane</keyword>
<organism evidence="7 8">
    <name type="scientific">Novosphingobium lindaniclasticum LE124</name>
    <dbReference type="NCBI Taxonomy" id="1096930"/>
    <lineage>
        <taxon>Bacteria</taxon>
        <taxon>Pseudomonadati</taxon>
        <taxon>Pseudomonadota</taxon>
        <taxon>Alphaproteobacteria</taxon>
        <taxon>Sphingomonadales</taxon>
        <taxon>Sphingomonadaceae</taxon>
        <taxon>Novosphingobium</taxon>
    </lineage>
</organism>
<feature type="transmembrane region" description="Helical" evidence="6">
    <location>
        <begin position="77"/>
        <end position="95"/>
    </location>
</feature>
<comment type="subcellular location">
    <subcellularLocation>
        <location evidence="1 6">Membrane</location>
        <topology evidence="1 6">Multi-pass membrane protein</topology>
    </subcellularLocation>
</comment>
<evidence type="ECO:0000256" key="3">
    <source>
        <dbReference type="ARBA" id="ARBA00022692"/>
    </source>
</evidence>
<dbReference type="PATRIC" id="fig|1096930.3.peg.1683"/>
<dbReference type="eggNOG" id="COG2119">
    <property type="taxonomic scope" value="Bacteria"/>
</dbReference>
<keyword evidence="3 6" id="KW-0812">Transmembrane</keyword>
<dbReference type="RefSeq" id="WP_021233604.1">
    <property type="nucleotide sequence ID" value="NZ_ATHL01000056.1"/>
</dbReference>
<dbReference type="EMBL" id="ATHL01000056">
    <property type="protein sequence ID" value="EQB17423.1"/>
    <property type="molecule type" value="Genomic_DNA"/>
</dbReference>